<sequence>MPVIFPNRSGAHRGFRHSFFSSDHASNTVYSSFIISKMIGNAQTILDQMSMPETTVLLSLEDTKLDSITA</sequence>
<gene>
    <name evidence="1" type="ORF">L198_07049</name>
</gene>
<accession>A0A1E3IFN2</accession>
<protein>
    <submittedName>
        <fullName evidence="1">Uncharacterized protein</fullName>
    </submittedName>
</protein>
<dbReference type="EMBL" id="AWGH01000028">
    <property type="protein sequence ID" value="ODN87424.1"/>
    <property type="molecule type" value="Genomic_DNA"/>
</dbReference>
<dbReference type="OrthoDB" id="1920326at2759"/>
<proteinExistence type="predicted"/>
<reference evidence="1 2" key="1">
    <citation type="submission" date="2016-06" db="EMBL/GenBank/DDBJ databases">
        <title>Evolution of pathogenesis and genome organization in the Tremellales.</title>
        <authorList>
            <person name="Cuomo C."/>
            <person name="Litvintseva A."/>
            <person name="Heitman J."/>
            <person name="Chen Y."/>
            <person name="Sun S."/>
            <person name="Springer D."/>
            <person name="Dromer F."/>
            <person name="Young S."/>
            <person name="Zeng Q."/>
            <person name="Chapman S."/>
            <person name="Gujja S."/>
            <person name="Saif S."/>
            <person name="Birren B."/>
        </authorList>
    </citation>
    <scope>NUCLEOTIDE SEQUENCE [LARGE SCALE GENOMIC DNA]</scope>
    <source>
        <strain evidence="1 2">CBS 7118</strain>
    </source>
</reference>
<dbReference type="RefSeq" id="XP_019028984.1">
    <property type="nucleotide sequence ID" value="XM_019179066.1"/>
</dbReference>
<dbReference type="GeneID" id="30196260"/>
<name>A0A1E3IFN2_9TREE</name>
<dbReference type="AlphaFoldDB" id="A0A1E3IFN2"/>
<evidence type="ECO:0000313" key="1">
    <source>
        <dbReference type="EMBL" id="ODN87424.1"/>
    </source>
</evidence>
<comment type="caution">
    <text evidence="1">The sequence shown here is derived from an EMBL/GenBank/DDBJ whole genome shotgun (WGS) entry which is preliminary data.</text>
</comment>
<organism evidence="1 2">
    <name type="scientific">Cryptococcus wingfieldii CBS 7118</name>
    <dbReference type="NCBI Taxonomy" id="1295528"/>
    <lineage>
        <taxon>Eukaryota</taxon>
        <taxon>Fungi</taxon>
        <taxon>Dikarya</taxon>
        <taxon>Basidiomycota</taxon>
        <taxon>Agaricomycotina</taxon>
        <taxon>Tremellomycetes</taxon>
        <taxon>Tremellales</taxon>
        <taxon>Cryptococcaceae</taxon>
        <taxon>Cryptococcus</taxon>
    </lineage>
</organism>
<dbReference type="Proteomes" id="UP000094819">
    <property type="component" value="Unassembled WGS sequence"/>
</dbReference>
<evidence type="ECO:0000313" key="2">
    <source>
        <dbReference type="Proteomes" id="UP000094819"/>
    </source>
</evidence>
<keyword evidence="2" id="KW-1185">Reference proteome</keyword>